<evidence type="ECO:0000313" key="2">
    <source>
        <dbReference type="Proteomes" id="UP000826212"/>
    </source>
</evidence>
<gene>
    <name evidence="1" type="ORF">K4L44_10870</name>
</gene>
<accession>A0AC61NC46</accession>
<name>A0AC61NC46_9BACT</name>
<keyword evidence="2" id="KW-1185">Reference proteome</keyword>
<evidence type="ECO:0000313" key="1">
    <source>
        <dbReference type="EMBL" id="QZE13091.1"/>
    </source>
</evidence>
<proteinExistence type="predicted"/>
<dbReference type="Proteomes" id="UP000826212">
    <property type="component" value="Chromosome"/>
</dbReference>
<reference evidence="1" key="1">
    <citation type="submission" date="2021-08" db="EMBL/GenBank/DDBJ databases">
        <title>Novel anaerobic bacterium isolated from sea squirt in East Sea, Republic of Korea.</title>
        <authorList>
            <person name="Nguyen T.H."/>
            <person name="Li Z."/>
            <person name="Lee Y.-J."/>
            <person name="Ko J."/>
            <person name="Kim S.-G."/>
        </authorList>
    </citation>
    <scope>NUCLEOTIDE SEQUENCE</scope>
    <source>
        <strain evidence="1">KCTC 25031</strain>
    </source>
</reference>
<protein>
    <submittedName>
        <fullName evidence="1">Uncharacterized protein</fullName>
    </submittedName>
</protein>
<sequence>MRSLFLLLIVLSSLNLFGKSIPEKRKKMRFSIEYIHSVDTYNRSIRTIGYFNSNFLWGIYGESTSDHKNAFEENAISKGCLYNVVGVQLGNFLSIGPMVGYGQSLYNTDNFQYGGFLGLRVSKFLVSAQFNTTTNFGLGIGLYIK</sequence>
<organism evidence="1 2">
    <name type="scientific">Halosquirtibacter laminarini</name>
    <dbReference type="NCBI Taxonomy" id="3374600"/>
    <lineage>
        <taxon>Bacteria</taxon>
        <taxon>Pseudomonadati</taxon>
        <taxon>Bacteroidota</taxon>
        <taxon>Bacteroidia</taxon>
        <taxon>Marinilabiliales</taxon>
        <taxon>Prolixibacteraceae</taxon>
        <taxon>Halosquirtibacter</taxon>
    </lineage>
</organism>
<dbReference type="EMBL" id="CP081303">
    <property type="protein sequence ID" value="QZE13091.1"/>
    <property type="molecule type" value="Genomic_DNA"/>
</dbReference>